<feature type="active site" description="Proton donor" evidence="7">
    <location>
        <position position="414"/>
    </location>
</feature>
<protein>
    <recommendedName>
        <fullName evidence="8">Neutral metalloproteinase</fullName>
        <ecNumber evidence="8">3.4.24.-</ecNumber>
    </recommendedName>
</protein>
<dbReference type="InterPro" id="IPR052759">
    <property type="entry name" value="Metalloprotease_M4"/>
</dbReference>
<dbReference type="InterPro" id="IPR027268">
    <property type="entry name" value="Peptidase_M4/M1_CTD_sf"/>
</dbReference>
<feature type="active site" evidence="7">
    <location>
        <position position="313"/>
    </location>
</feature>
<feature type="domain" description="Peptidase M4 C-terminal" evidence="10">
    <location>
        <begin position="324"/>
        <end position="492"/>
    </location>
</feature>
<dbReference type="SUPFAM" id="SSF55486">
    <property type="entry name" value="Metalloproteases ('zincins'), catalytic domain"/>
    <property type="match status" value="1"/>
</dbReference>
<sequence>MDSTLVAAVISALGAAAATAGGAVLRTRASARTAARLIYAELTKNSAAVKYFRHTGSWVAPALSRAAWEEYGVTIARRRSSASFELVHRGYDALEIVPALAEGSLSGVRVPLLEDAVKELKDAITELGKIAHISSEQVEKTLAPFDGSEAPTAESRPEFPALSAGTTSLILLDRLTAIRALPLPTPLSDIPVALLERLVSERLDAEQPEAEHIVYDAGQQESVERLTPLRWDGKPPTGDPAVDEAYEGLVAVTTFGREVLGREPLAERPLIAFVHYGTNFNNALWDGYQLVLGDGDGEVFNRFSQCLDVIGGEIWHGVPEMLHNFDWEGEHGALHASLCDVFGQLIKQYTLGQSVEEADWLLGSGLLASGINGLALRSMKDPGAAYNDRILGEDPQPAHMDNYVHTSRDKGGVHINNGIPNRAFYLVAERLGGKAWERAGRIWWDALTGDGMRRGLLFADWAHLTAESARTRYGRHSIEHEAVLAAWNDVGVPASN</sequence>
<comment type="cofactor">
    <cofactor evidence="8">
        <name>Zn(2+)</name>
        <dbReference type="ChEBI" id="CHEBI:29105"/>
    </cofactor>
</comment>
<dbReference type="GO" id="GO:0005576">
    <property type="term" value="C:extracellular region"/>
    <property type="evidence" value="ECO:0007669"/>
    <property type="project" value="UniProtKB-SubCell"/>
</dbReference>
<proteinExistence type="inferred from homology"/>
<evidence type="ECO:0000256" key="6">
    <source>
        <dbReference type="ARBA" id="ARBA00023049"/>
    </source>
</evidence>
<accession>A0A917XXH9</accession>
<dbReference type="Pfam" id="PF02868">
    <property type="entry name" value="Peptidase_M4_C"/>
    <property type="match status" value="1"/>
</dbReference>
<dbReference type="PANTHER" id="PTHR43579:SF1">
    <property type="entry name" value="NEUTRAL METALLOPROTEINASE"/>
    <property type="match status" value="1"/>
</dbReference>
<dbReference type="InterPro" id="IPR001570">
    <property type="entry name" value="Peptidase_M4_C_domain"/>
</dbReference>
<dbReference type="PANTHER" id="PTHR43579">
    <property type="match status" value="1"/>
</dbReference>
<dbReference type="InterPro" id="IPR023612">
    <property type="entry name" value="Peptidase_M4"/>
</dbReference>
<reference evidence="11 12" key="1">
    <citation type="journal article" date="2014" name="Int. J. Syst. Evol. Microbiol.">
        <title>Complete genome sequence of Corynebacterium casei LMG S-19264T (=DSM 44701T), isolated from a smear-ripened cheese.</title>
        <authorList>
            <consortium name="US DOE Joint Genome Institute (JGI-PGF)"/>
            <person name="Walter F."/>
            <person name="Albersmeier A."/>
            <person name="Kalinowski J."/>
            <person name="Ruckert C."/>
        </authorList>
    </citation>
    <scope>NUCLEOTIDE SEQUENCE [LARGE SCALE GENOMIC DNA]</scope>
    <source>
        <strain evidence="11 12">CGMCC 4.7111</strain>
    </source>
</reference>
<gene>
    <name evidence="11" type="ORF">GCM10011579_019760</name>
</gene>
<name>A0A917XXH9_9ACTN</name>
<evidence type="ECO:0000256" key="5">
    <source>
        <dbReference type="ARBA" id="ARBA00022833"/>
    </source>
</evidence>
<dbReference type="RefSeq" id="WP_189185537.1">
    <property type="nucleotide sequence ID" value="NZ_BMMM01000003.1"/>
</dbReference>
<keyword evidence="8" id="KW-0964">Secreted</keyword>
<dbReference type="Pfam" id="PF01447">
    <property type="entry name" value="Peptidase_M4"/>
    <property type="match status" value="1"/>
</dbReference>
<dbReference type="InterPro" id="IPR013856">
    <property type="entry name" value="Peptidase_M4_domain"/>
</dbReference>
<comment type="subcellular location">
    <subcellularLocation>
        <location evidence="8">Secreted</location>
    </subcellularLocation>
</comment>
<dbReference type="Proteomes" id="UP000600365">
    <property type="component" value="Unassembled WGS sequence"/>
</dbReference>
<evidence type="ECO:0000313" key="12">
    <source>
        <dbReference type="Proteomes" id="UP000600365"/>
    </source>
</evidence>
<dbReference type="GO" id="GO:0046872">
    <property type="term" value="F:metal ion binding"/>
    <property type="evidence" value="ECO:0007669"/>
    <property type="project" value="UniProtKB-UniRule"/>
</dbReference>
<evidence type="ECO:0000256" key="1">
    <source>
        <dbReference type="ARBA" id="ARBA00009388"/>
    </source>
</evidence>
<feature type="domain" description="Peptidase M4" evidence="9">
    <location>
        <begin position="240"/>
        <end position="318"/>
    </location>
</feature>
<keyword evidence="5 8" id="KW-0862">Zinc</keyword>
<evidence type="ECO:0000259" key="9">
    <source>
        <dbReference type="Pfam" id="PF01447"/>
    </source>
</evidence>
<keyword evidence="4 8" id="KW-0378">Hydrolase</keyword>
<evidence type="ECO:0000256" key="7">
    <source>
        <dbReference type="PIRSR" id="PIRSR623612-1"/>
    </source>
</evidence>
<dbReference type="GO" id="GO:0006508">
    <property type="term" value="P:proteolysis"/>
    <property type="evidence" value="ECO:0007669"/>
    <property type="project" value="UniProtKB-KW"/>
</dbReference>
<dbReference type="GO" id="GO:0004222">
    <property type="term" value="F:metalloendopeptidase activity"/>
    <property type="evidence" value="ECO:0007669"/>
    <property type="project" value="UniProtKB-UniRule"/>
</dbReference>
<evidence type="ECO:0000256" key="3">
    <source>
        <dbReference type="ARBA" id="ARBA00022723"/>
    </source>
</evidence>
<organism evidence="11 12">
    <name type="scientific">Streptomyces albiflavescens</name>
    <dbReference type="NCBI Taxonomy" id="1623582"/>
    <lineage>
        <taxon>Bacteria</taxon>
        <taxon>Bacillati</taxon>
        <taxon>Actinomycetota</taxon>
        <taxon>Actinomycetes</taxon>
        <taxon>Kitasatosporales</taxon>
        <taxon>Streptomycetaceae</taxon>
        <taxon>Streptomyces</taxon>
    </lineage>
</organism>
<evidence type="ECO:0000313" key="11">
    <source>
        <dbReference type="EMBL" id="GGN57466.1"/>
    </source>
</evidence>
<comment type="caution">
    <text evidence="11">The sequence shown here is derived from an EMBL/GenBank/DDBJ whole genome shotgun (WGS) entry which is preliminary data.</text>
</comment>
<evidence type="ECO:0000256" key="8">
    <source>
        <dbReference type="RuleBase" id="RU366073"/>
    </source>
</evidence>
<dbReference type="Gene3D" id="3.10.170.10">
    <property type="match status" value="1"/>
</dbReference>
<dbReference type="CDD" id="cd09597">
    <property type="entry name" value="M4_TLP"/>
    <property type="match status" value="1"/>
</dbReference>
<dbReference type="AlphaFoldDB" id="A0A917XXH9"/>
<keyword evidence="6 8" id="KW-0482">Metalloprotease</keyword>
<comment type="function">
    <text evidence="8">Extracellular zinc metalloprotease.</text>
</comment>
<keyword evidence="3" id="KW-0479">Metal-binding</keyword>
<keyword evidence="2 8" id="KW-0645">Protease</keyword>
<evidence type="ECO:0000259" key="10">
    <source>
        <dbReference type="Pfam" id="PF02868"/>
    </source>
</evidence>
<comment type="similarity">
    <text evidence="1 8">Belongs to the peptidase M4 family.</text>
</comment>
<evidence type="ECO:0000256" key="2">
    <source>
        <dbReference type="ARBA" id="ARBA00022670"/>
    </source>
</evidence>
<dbReference type="PRINTS" id="PR00730">
    <property type="entry name" value="THERMOLYSIN"/>
</dbReference>
<dbReference type="EMBL" id="BMMM01000003">
    <property type="protein sequence ID" value="GGN57466.1"/>
    <property type="molecule type" value="Genomic_DNA"/>
</dbReference>
<dbReference type="EC" id="3.4.24.-" evidence="8"/>
<dbReference type="Gene3D" id="1.10.390.10">
    <property type="entry name" value="Neutral Protease Domain 2"/>
    <property type="match status" value="1"/>
</dbReference>
<keyword evidence="12" id="KW-1185">Reference proteome</keyword>
<evidence type="ECO:0000256" key="4">
    <source>
        <dbReference type="ARBA" id="ARBA00022801"/>
    </source>
</evidence>